<sequence length="337" mass="38630">PPPPPPPQPMFMPMPGFESFMQQQQQRPPGTPSRSDRDQPKKPADATPKPATPAKESPKGLRRKLRRLAYTAFFLASLNRLTNENKFRPRFDFLFDVRLKEMLETLHRIYKTPDGPLYSVTFATVMGDEAMELTELMNVPKTLSKDEERVVAQELAYCIENTPTKGILGTHRKSGVFEMIRSGNLFPKGYFYDMEKNAMEFDDEGRTSRVTDCNARMLLIGLFLMRALVETLYLKTEHYGMVVETTQKAERNIRLVSTLLTYIYRKVVGQLVVMDQGTKKARVSIPDVPSELSGVMHTDQEIRPVIRVVKKSLDYANNLLMHWSEEYVKRLRGAGFT</sequence>
<feature type="compositionally biased region" description="Basic and acidic residues" evidence="1">
    <location>
        <begin position="34"/>
        <end position="44"/>
    </location>
</feature>
<evidence type="ECO:0000256" key="1">
    <source>
        <dbReference type="SAM" id="MobiDB-lite"/>
    </source>
</evidence>
<dbReference type="Proteomes" id="UP000095280">
    <property type="component" value="Unplaced"/>
</dbReference>
<name>A0A1I8IHU8_9PLAT</name>
<organism evidence="2 3">
    <name type="scientific">Macrostomum lignano</name>
    <dbReference type="NCBI Taxonomy" id="282301"/>
    <lineage>
        <taxon>Eukaryota</taxon>
        <taxon>Metazoa</taxon>
        <taxon>Spiralia</taxon>
        <taxon>Lophotrochozoa</taxon>
        <taxon>Platyhelminthes</taxon>
        <taxon>Rhabditophora</taxon>
        <taxon>Macrostomorpha</taxon>
        <taxon>Macrostomida</taxon>
        <taxon>Macrostomidae</taxon>
        <taxon>Macrostomum</taxon>
    </lineage>
</organism>
<proteinExistence type="predicted"/>
<accession>A0A1I8IHU8</accession>
<feature type="region of interest" description="Disordered" evidence="1">
    <location>
        <begin position="1"/>
        <end position="62"/>
    </location>
</feature>
<dbReference type="AlphaFoldDB" id="A0A1I8IHU8"/>
<evidence type="ECO:0000313" key="3">
    <source>
        <dbReference type="WBParaSite" id="maker-uti_cns_0012634-snap-gene-0.2-mRNA-1"/>
    </source>
</evidence>
<evidence type="ECO:0000313" key="2">
    <source>
        <dbReference type="Proteomes" id="UP000095280"/>
    </source>
</evidence>
<dbReference type="WBParaSite" id="maker-uti_cns_0012634-snap-gene-0.2-mRNA-1">
    <property type="protein sequence ID" value="maker-uti_cns_0012634-snap-gene-0.2-mRNA-1"/>
    <property type="gene ID" value="maker-uti_cns_0012634-snap-gene-0.2"/>
</dbReference>
<reference evidence="3" key="1">
    <citation type="submission" date="2016-11" db="UniProtKB">
        <authorList>
            <consortium name="WormBaseParasite"/>
        </authorList>
    </citation>
    <scope>IDENTIFICATION</scope>
</reference>
<keyword evidence="2" id="KW-1185">Reference proteome</keyword>
<protein>
    <submittedName>
        <fullName evidence="3">MAGE domain-containing protein</fullName>
    </submittedName>
</protein>
<feature type="compositionally biased region" description="Low complexity" evidence="1">
    <location>
        <begin position="45"/>
        <end position="55"/>
    </location>
</feature>
<feature type="compositionally biased region" description="Pro residues" evidence="1">
    <location>
        <begin position="1"/>
        <end position="12"/>
    </location>
</feature>